<reference evidence="3 4" key="1">
    <citation type="submission" date="2016-10" db="EMBL/GenBank/DDBJ databases">
        <authorList>
            <person name="Varghese N."/>
            <person name="Submissions S."/>
        </authorList>
    </citation>
    <scope>NUCLEOTIDE SEQUENCE [LARGE SCALE GENOMIC DNA]</scope>
    <source>
        <strain evidence="3 4">Nl1</strain>
    </source>
</reference>
<feature type="domain" description="MobA-like NTP transferase" evidence="2">
    <location>
        <begin position="9"/>
        <end position="145"/>
    </location>
</feature>
<dbReference type="Proteomes" id="UP000183471">
    <property type="component" value="Unassembled WGS sequence"/>
</dbReference>
<evidence type="ECO:0000313" key="3">
    <source>
        <dbReference type="EMBL" id="SDQ44136.1"/>
    </source>
</evidence>
<name>A0ABY0T8I6_9PROT</name>
<evidence type="ECO:0000259" key="2">
    <source>
        <dbReference type="Pfam" id="PF12804"/>
    </source>
</evidence>
<dbReference type="SUPFAM" id="SSF53448">
    <property type="entry name" value="Nucleotide-diphospho-sugar transferases"/>
    <property type="match status" value="1"/>
</dbReference>
<evidence type="ECO:0000256" key="1">
    <source>
        <dbReference type="ARBA" id="ARBA00022842"/>
    </source>
</evidence>
<dbReference type="EMBL" id="FNKY01000001">
    <property type="protein sequence ID" value="SDQ44136.1"/>
    <property type="molecule type" value="Genomic_DNA"/>
</dbReference>
<proteinExistence type="predicted"/>
<sequence length="280" mass="30043">MNKTDQFTAIVLAADRAAGDPVAAKTGMACKAFAPIYGTPMIIRVLDALEASNMVKTIIICGPPKSAIPGCPELERRIASGRVIWLPNLDSPSRSADSGLMHIDQNAPVLLTTADHALLTPSIVRYFLGESQKADSDATVGVVKYEDVAAAFPGVKRTVIRLRDGGVCGCNLYAFLNPRGRGLVSFWQRAEDLRKHPGKLIAQTFGLTPVFLYLFGLLTLDRGLKAVLAKTGIKVQPVFLPFPQAGVDVDKVEDMLLVESVLAGAVTLAQKKTDSPDQFP</sequence>
<keyword evidence="4" id="KW-1185">Reference proteome</keyword>
<dbReference type="RefSeq" id="WP_074630981.1">
    <property type="nucleotide sequence ID" value="NZ_FNKY01000001.1"/>
</dbReference>
<gene>
    <name evidence="3" type="ORF">SAMN05216402_0861</name>
</gene>
<dbReference type="Gene3D" id="3.90.550.10">
    <property type="entry name" value="Spore Coat Polysaccharide Biosynthesis Protein SpsA, Chain A"/>
    <property type="match status" value="1"/>
</dbReference>
<dbReference type="InterPro" id="IPR025877">
    <property type="entry name" value="MobA-like_NTP_Trfase"/>
</dbReference>
<dbReference type="Pfam" id="PF12804">
    <property type="entry name" value="NTP_transf_3"/>
    <property type="match status" value="1"/>
</dbReference>
<keyword evidence="1" id="KW-0460">Magnesium</keyword>
<accession>A0ABY0T8I6</accession>
<organism evidence="3 4">
    <name type="scientific">Nitrosospira multiformis</name>
    <dbReference type="NCBI Taxonomy" id="1231"/>
    <lineage>
        <taxon>Bacteria</taxon>
        <taxon>Pseudomonadati</taxon>
        <taxon>Pseudomonadota</taxon>
        <taxon>Betaproteobacteria</taxon>
        <taxon>Nitrosomonadales</taxon>
        <taxon>Nitrosomonadaceae</taxon>
        <taxon>Nitrosospira</taxon>
    </lineage>
</organism>
<comment type="caution">
    <text evidence="3">The sequence shown here is derived from an EMBL/GenBank/DDBJ whole genome shotgun (WGS) entry which is preliminary data.</text>
</comment>
<protein>
    <submittedName>
        <fullName evidence="3">MobA-like NTP transferase domain-containing protein</fullName>
    </submittedName>
</protein>
<evidence type="ECO:0000313" key="4">
    <source>
        <dbReference type="Proteomes" id="UP000183471"/>
    </source>
</evidence>
<dbReference type="InterPro" id="IPR029044">
    <property type="entry name" value="Nucleotide-diphossugar_trans"/>
</dbReference>